<keyword evidence="5" id="KW-0418">Kinase</keyword>
<feature type="region of interest" description="Disordered" evidence="9">
    <location>
        <begin position="140"/>
        <end position="187"/>
    </location>
</feature>
<evidence type="ECO:0000256" key="9">
    <source>
        <dbReference type="SAM" id="MobiDB-lite"/>
    </source>
</evidence>
<dbReference type="InterPro" id="IPR011009">
    <property type="entry name" value="Kinase-like_dom_sf"/>
</dbReference>
<evidence type="ECO:0000256" key="8">
    <source>
        <dbReference type="ARBA" id="ARBA00048679"/>
    </source>
</evidence>
<dbReference type="InterPro" id="IPR000719">
    <property type="entry name" value="Prot_kinase_dom"/>
</dbReference>
<protein>
    <recommendedName>
        <fullName evidence="1">non-specific serine/threonine protein kinase</fullName>
        <ecNumber evidence="1">2.7.11.1</ecNumber>
    </recommendedName>
</protein>
<keyword evidence="12" id="KW-1185">Reference proteome</keyword>
<dbReference type="EMBL" id="BNJJ01000004">
    <property type="protein sequence ID" value="GHO83532.1"/>
    <property type="molecule type" value="Genomic_DNA"/>
</dbReference>
<reference evidence="11 12" key="1">
    <citation type="journal article" date="2021" name="Int. J. Syst. Evol. Microbiol.">
        <title>Reticulibacter mediterranei gen. nov., sp. nov., within the new family Reticulibacteraceae fam. nov., and Ktedonospora formicarum gen. nov., sp. nov., Ktedonobacter robiniae sp. nov., Dictyobacter formicarum sp. nov. and Dictyobacter arantiisoli sp. nov., belonging to the class Ktedonobacteria.</title>
        <authorList>
            <person name="Yabe S."/>
            <person name="Zheng Y."/>
            <person name="Wang C.M."/>
            <person name="Sakai Y."/>
            <person name="Abe K."/>
            <person name="Yokota A."/>
            <person name="Donadio S."/>
            <person name="Cavaletti L."/>
            <person name="Monciardini P."/>
        </authorList>
    </citation>
    <scope>NUCLEOTIDE SEQUENCE [LARGE SCALE GENOMIC DNA]</scope>
    <source>
        <strain evidence="11 12">SOSP1-9</strain>
    </source>
</reference>
<evidence type="ECO:0000313" key="12">
    <source>
        <dbReference type="Proteomes" id="UP000635565"/>
    </source>
</evidence>
<proteinExistence type="predicted"/>
<evidence type="ECO:0000256" key="6">
    <source>
        <dbReference type="ARBA" id="ARBA00022840"/>
    </source>
</evidence>
<evidence type="ECO:0000259" key="10">
    <source>
        <dbReference type="PROSITE" id="PS50011"/>
    </source>
</evidence>
<dbReference type="SUPFAM" id="SSF56112">
    <property type="entry name" value="Protein kinase-like (PK-like)"/>
    <property type="match status" value="1"/>
</dbReference>
<dbReference type="Gene3D" id="3.30.200.20">
    <property type="entry name" value="Phosphorylase Kinase, domain 1"/>
    <property type="match status" value="1"/>
</dbReference>
<dbReference type="Gene3D" id="1.10.510.10">
    <property type="entry name" value="Transferase(Phosphotransferase) domain 1"/>
    <property type="match status" value="1"/>
</dbReference>
<name>A0ABQ3VBK0_9CHLR</name>
<keyword evidence="2" id="KW-0723">Serine/threonine-protein kinase</keyword>
<dbReference type="Pfam" id="PF00069">
    <property type="entry name" value="Pkinase"/>
    <property type="match status" value="1"/>
</dbReference>
<gene>
    <name evidence="11" type="ORF">KSZ_15380</name>
</gene>
<keyword evidence="4" id="KW-0547">Nucleotide-binding</keyword>
<dbReference type="EC" id="2.7.11.1" evidence="1"/>
<dbReference type="PANTHER" id="PTHR24361:SF433">
    <property type="entry name" value="PROTEIN KINASE DOMAIN-CONTAINING PROTEIN"/>
    <property type="match status" value="1"/>
</dbReference>
<comment type="catalytic activity">
    <reaction evidence="7">
        <text>L-threonyl-[protein] + ATP = O-phospho-L-threonyl-[protein] + ADP + H(+)</text>
        <dbReference type="Rhea" id="RHEA:46608"/>
        <dbReference type="Rhea" id="RHEA-COMP:11060"/>
        <dbReference type="Rhea" id="RHEA-COMP:11605"/>
        <dbReference type="ChEBI" id="CHEBI:15378"/>
        <dbReference type="ChEBI" id="CHEBI:30013"/>
        <dbReference type="ChEBI" id="CHEBI:30616"/>
        <dbReference type="ChEBI" id="CHEBI:61977"/>
        <dbReference type="ChEBI" id="CHEBI:456216"/>
        <dbReference type="EC" id="2.7.11.1"/>
    </reaction>
</comment>
<evidence type="ECO:0000256" key="3">
    <source>
        <dbReference type="ARBA" id="ARBA00022679"/>
    </source>
</evidence>
<evidence type="ECO:0000256" key="5">
    <source>
        <dbReference type="ARBA" id="ARBA00022777"/>
    </source>
</evidence>
<sequence length="564" mass="62259">MANTVMHEIAFSFDQPDYVLNPLLNLLQQRLRQPLATKTSREIVVRNALTVLIIDAYQERAQYIGGLLTAVGYRPVIVSNELDAFTSFLRGSCLPLAIVLGQEDGSNRLFVNRLLQQMAQRYDWEPLMIRLQDSRSAAFGSSLSGEFSPPSASPGGKPLQARTPYANTTRPLNNRSGEQKESYSLPGWPNVNDIHSAAISPFSSGPLPKGSASAPARGSVSHVPTPPPASLPAVGPQSDQVTSHSGAKFPSMRSVYTEPPISRDLKSEPYANKAEQLKKEKVYLDGQSLGRYQIRTRLGGSMYSEVYRTYDRLREQESALKAIQVDMVPFYVMKDSVEEVTVFQQEAELLGPLQHPHILPVLNCGKSYISGTNFIYKNMPFCAEGSLANWIRRYGSGTPFTLKDALPVILQLADALQFAHNYQVTYQNFKLTNILVLNQNKRMAKLEVALADFSVVQDGSYFSKQPEGFPYMAPERWDGAVGPASDQYGLAAITYELLTGRPPFQGNAEHVMKILHTTKFPPPPSTLNPKLPVSVNAVLATALAKKPSERFGSVALFAQTLQRC</sequence>
<evidence type="ECO:0000256" key="4">
    <source>
        <dbReference type="ARBA" id="ARBA00022741"/>
    </source>
</evidence>
<evidence type="ECO:0000256" key="2">
    <source>
        <dbReference type="ARBA" id="ARBA00022527"/>
    </source>
</evidence>
<evidence type="ECO:0000256" key="1">
    <source>
        <dbReference type="ARBA" id="ARBA00012513"/>
    </source>
</evidence>
<dbReference type="PANTHER" id="PTHR24361">
    <property type="entry name" value="MITOGEN-ACTIVATED KINASE KINASE KINASE"/>
    <property type="match status" value="1"/>
</dbReference>
<feature type="compositionally biased region" description="Polar residues" evidence="9">
    <location>
        <begin position="165"/>
        <end position="176"/>
    </location>
</feature>
<dbReference type="CDD" id="cd14014">
    <property type="entry name" value="STKc_PknB_like"/>
    <property type="match status" value="1"/>
</dbReference>
<evidence type="ECO:0000313" key="11">
    <source>
        <dbReference type="EMBL" id="GHO83532.1"/>
    </source>
</evidence>
<dbReference type="RefSeq" id="WP_201361205.1">
    <property type="nucleotide sequence ID" value="NZ_BNJJ01000004.1"/>
</dbReference>
<dbReference type="Proteomes" id="UP000635565">
    <property type="component" value="Unassembled WGS sequence"/>
</dbReference>
<dbReference type="InterPro" id="IPR053235">
    <property type="entry name" value="Ser_Thr_kinase"/>
</dbReference>
<feature type="region of interest" description="Disordered" evidence="9">
    <location>
        <begin position="205"/>
        <end position="255"/>
    </location>
</feature>
<accession>A0ABQ3VBK0</accession>
<comment type="caution">
    <text evidence="11">The sequence shown here is derived from an EMBL/GenBank/DDBJ whole genome shotgun (WGS) entry which is preliminary data.</text>
</comment>
<comment type="catalytic activity">
    <reaction evidence="8">
        <text>L-seryl-[protein] + ATP = O-phospho-L-seryl-[protein] + ADP + H(+)</text>
        <dbReference type="Rhea" id="RHEA:17989"/>
        <dbReference type="Rhea" id="RHEA-COMP:9863"/>
        <dbReference type="Rhea" id="RHEA-COMP:11604"/>
        <dbReference type="ChEBI" id="CHEBI:15378"/>
        <dbReference type="ChEBI" id="CHEBI:29999"/>
        <dbReference type="ChEBI" id="CHEBI:30616"/>
        <dbReference type="ChEBI" id="CHEBI:83421"/>
        <dbReference type="ChEBI" id="CHEBI:456216"/>
        <dbReference type="EC" id="2.7.11.1"/>
    </reaction>
</comment>
<dbReference type="PROSITE" id="PS50011">
    <property type="entry name" value="PROTEIN_KINASE_DOM"/>
    <property type="match status" value="1"/>
</dbReference>
<keyword evidence="3" id="KW-0808">Transferase</keyword>
<feature type="domain" description="Protein kinase" evidence="10">
    <location>
        <begin position="292"/>
        <end position="562"/>
    </location>
</feature>
<evidence type="ECO:0000256" key="7">
    <source>
        <dbReference type="ARBA" id="ARBA00047899"/>
    </source>
</evidence>
<organism evidence="11 12">
    <name type="scientific">Dictyobacter formicarum</name>
    <dbReference type="NCBI Taxonomy" id="2778368"/>
    <lineage>
        <taxon>Bacteria</taxon>
        <taxon>Bacillati</taxon>
        <taxon>Chloroflexota</taxon>
        <taxon>Ktedonobacteria</taxon>
        <taxon>Ktedonobacterales</taxon>
        <taxon>Dictyobacteraceae</taxon>
        <taxon>Dictyobacter</taxon>
    </lineage>
</organism>
<keyword evidence="6" id="KW-0067">ATP-binding</keyword>